<accession>A0A1Q6I819</accession>
<dbReference type="AlphaFoldDB" id="A0A1Q6I819"/>
<dbReference type="EMBL" id="MNQU01000186">
    <property type="protein sequence ID" value="OKZ34986.1"/>
    <property type="molecule type" value="Genomic_DNA"/>
</dbReference>
<dbReference type="Proteomes" id="UP000186549">
    <property type="component" value="Unassembled WGS sequence"/>
</dbReference>
<name>A0A1Q6I819_BACUN</name>
<sequence length="371" mass="40946">MNSNLENAMAKQTEQATIQAMVESINNGMIPQGSATPDSNCSAEVQGVPVGEKTSGTATSGTVPSNPYLKKWDGIPLQPGILYHRNQMIGLPECCIMENRLAVNRAEGWLKICRETGMAQPAKYVKASVVKAAGFTPAIIDSDGTPHPVPDEQVPYCYAKMDGHGRCAAHDIDLAKAKEDPDHKPFDFTFLFDDIMDPDLFLKQFISINFDTKKTTNAELTGYAAAVHKDPYTEYYHKLLKDGYVAKAAAYYTFGKEPTREDMKKINEGKSVNVNEEQVNAIRKALEVYKNVFVGNASAKLLHGVPLAKWTYNKVKSCGDKEAFATQIAQKFNSLDAKQIAEMQDARGVKNDKTQTTEVVLGELFDKIFNN</sequence>
<comment type="caution">
    <text evidence="1">The sequence shown here is derived from an EMBL/GenBank/DDBJ whole genome shotgun (WGS) entry which is preliminary data.</text>
</comment>
<evidence type="ECO:0000313" key="1">
    <source>
        <dbReference type="EMBL" id="OKZ34986.1"/>
    </source>
</evidence>
<organism evidence="1 2">
    <name type="scientific">Bacteroides uniformis</name>
    <dbReference type="NCBI Taxonomy" id="820"/>
    <lineage>
        <taxon>Bacteria</taxon>
        <taxon>Pseudomonadati</taxon>
        <taxon>Bacteroidota</taxon>
        <taxon>Bacteroidia</taxon>
        <taxon>Bacteroidales</taxon>
        <taxon>Bacteroidaceae</taxon>
        <taxon>Bacteroides</taxon>
    </lineage>
</organism>
<evidence type="ECO:0000313" key="2">
    <source>
        <dbReference type="Proteomes" id="UP000186549"/>
    </source>
</evidence>
<gene>
    <name evidence="1" type="ORF">BHV79_07585</name>
</gene>
<reference evidence="1 2" key="1">
    <citation type="journal article" date="2016" name="Nat. Biotechnol.">
        <title>Measurement of bacterial replication rates in microbial communities.</title>
        <authorList>
            <person name="Brown C.T."/>
            <person name="Olm M.R."/>
            <person name="Thomas B.C."/>
            <person name="Banfield J.F."/>
        </authorList>
    </citation>
    <scope>NUCLEOTIDE SEQUENCE [LARGE SCALE GENOMIC DNA]</scope>
    <source>
        <strain evidence="1">45_41</strain>
    </source>
</reference>
<protein>
    <submittedName>
        <fullName evidence="1">Uncharacterized protein</fullName>
    </submittedName>
</protein>
<proteinExistence type="predicted"/>